<dbReference type="STRING" id="436010.A0A166BT77"/>
<keyword evidence="4" id="KW-1185">Reference proteome</keyword>
<evidence type="ECO:0000313" key="4">
    <source>
        <dbReference type="Proteomes" id="UP000076532"/>
    </source>
</evidence>
<evidence type="ECO:0000313" key="3">
    <source>
        <dbReference type="EMBL" id="KZP12949.1"/>
    </source>
</evidence>
<feature type="transmembrane region" description="Helical" evidence="1">
    <location>
        <begin position="21"/>
        <end position="45"/>
    </location>
</feature>
<dbReference type="PANTHER" id="PTHR40465:SF1">
    <property type="entry name" value="DUF6534 DOMAIN-CONTAINING PROTEIN"/>
    <property type="match status" value="1"/>
</dbReference>
<keyword evidence="1" id="KW-0812">Transmembrane</keyword>
<accession>A0A166BT77</accession>
<dbReference type="Pfam" id="PF20152">
    <property type="entry name" value="DUF6534"/>
    <property type="match status" value="1"/>
</dbReference>
<reference evidence="3 4" key="1">
    <citation type="journal article" date="2016" name="Mol. Biol. Evol.">
        <title>Comparative Genomics of Early-Diverging Mushroom-Forming Fungi Provides Insights into the Origins of Lignocellulose Decay Capabilities.</title>
        <authorList>
            <person name="Nagy L.G."/>
            <person name="Riley R."/>
            <person name="Tritt A."/>
            <person name="Adam C."/>
            <person name="Daum C."/>
            <person name="Floudas D."/>
            <person name="Sun H."/>
            <person name="Yadav J.S."/>
            <person name="Pangilinan J."/>
            <person name="Larsson K.H."/>
            <person name="Matsuura K."/>
            <person name="Barry K."/>
            <person name="Labutti K."/>
            <person name="Kuo R."/>
            <person name="Ohm R.A."/>
            <person name="Bhattacharya S.S."/>
            <person name="Shirouzu T."/>
            <person name="Yoshinaga Y."/>
            <person name="Martin F.M."/>
            <person name="Grigoriev I.V."/>
            <person name="Hibbett D.S."/>
        </authorList>
    </citation>
    <scope>NUCLEOTIDE SEQUENCE [LARGE SCALE GENOMIC DNA]</scope>
    <source>
        <strain evidence="3 4">CBS 109695</strain>
    </source>
</reference>
<dbReference type="Proteomes" id="UP000076532">
    <property type="component" value="Unassembled WGS sequence"/>
</dbReference>
<feature type="transmembrane region" description="Helical" evidence="1">
    <location>
        <begin position="256"/>
        <end position="280"/>
    </location>
</feature>
<proteinExistence type="predicted"/>
<sequence length="338" mass="37291">MSNRFRHNLLFQKHVPQQHKAYIGGTVTYIDIAVSACFNTIRVPVLRVTNEATAVAIAVQRGHLAGLQCHILNGLSIAQSIFYYRSFPRDGRVKKLIVLLLNIAELAQTLVLSDMFWDALIRNKLPRAGGDASLDKSPTDPWPMKLSYVIIAVITLFVQGFFCLRVWRVSLGNVALSAVISISSLTHFIALIYVVADTDDIMDPESFPPGSTNNRLVGLAFLGNIMCDGTVAASLTYYFRSYRTGMPRTEPVMQQLILLSTSTGLLLCISTASACALAQINPLQNSNCLVPILIVGKLYVNTMMANLNSRRHFRAVVERTMDYSMHASAFDASRLAMG</sequence>
<feature type="transmembrane region" description="Helical" evidence="1">
    <location>
        <begin position="174"/>
        <end position="196"/>
    </location>
</feature>
<feature type="domain" description="DUF6534" evidence="2">
    <location>
        <begin position="225"/>
        <end position="312"/>
    </location>
</feature>
<evidence type="ECO:0000259" key="2">
    <source>
        <dbReference type="Pfam" id="PF20152"/>
    </source>
</evidence>
<dbReference type="PANTHER" id="PTHR40465">
    <property type="entry name" value="CHROMOSOME 1, WHOLE GENOME SHOTGUN SEQUENCE"/>
    <property type="match status" value="1"/>
</dbReference>
<keyword evidence="1" id="KW-0472">Membrane</keyword>
<keyword evidence="1" id="KW-1133">Transmembrane helix</keyword>
<organism evidence="3 4">
    <name type="scientific">Athelia psychrophila</name>
    <dbReference type="NCBI Taxonomy" id="1759441"/>
    <lineage>
        <taxon>Eukaryota</taxon>
        <taxon>Fungi</taxon>
        <taxon>Dikarya</taxon>
        <taxon>Basidiomycota</taxon>
        <taxon>Agaricomycotina</taxon>
        <taxon>Agaricomycetes</taxon>
        <taxon>Agaricomycetidae</taxon>
        <taxon>Atheliales</taxon>
        <taxon>Atheliaceae</taxon>
        <taxon>Athelia</taxon>
    </lineage>
</organism>
<dbReference type="AlphaFoldDB" id="A0A166BT77"/>
<name>A0A166BT77_9AGAM</name>
<feature type="transmembrane region" description="Helical" evidence="1">
    <location>
        <begin position="146"/>
        <end position="167"/>
    </location>
</feature>
<protein>
    <recommendedName>
        <fullName evidence="2">DUF6534 domain-containing protein</fullName>
    </recommendedName>
</protein>
<feature type="transmembrane region" description="Helical" evidence="1">
    <location>
        <begin position="216"/>
        <end position="235"/>
    </location>
</feature>
<gene>
    <name evidence="3" type="ORF">FIBSPDRAFT_961012</name>
</gene>
<dbReference type="InterPro" id="IPR045339">
    <property type="entry name" value="DUF6534"/>
</dbReference>
<evidence type="ECO:0000256" key="1">
    <source>
        <dbReference type="SAM" id="Phobius"/>
    </source>
</evidence>
<dbReference type="EMBL" id="KV417640">
    <property type="protein sequence ID" value="KZP12949.1"/>
    <property type="molecule type" value="Genomic_DNA"/>
</dbReference>